<sequence length="74" mass="8683">MVDFDSLQNENIHKCRVWGSDVDVDEQPSLLLLCRLVVNEKFIKFPDFHLQPVNLSREQKLSLNLLFSDGFPFF</sequence>
<dbReference type="EMBL" id="CVRI01000025">
    <property type="protein sequence ID" value="CRK92291.1"/>
    <property type="molecule type" value="Genomic_DNA"/>
</dbReference>
<reference evidence="1 2" key="1">
    <citation type="submission" date="2015-04" db="EMBL/GenBank/DDBJ databases">
        <authorList>
            <person name="Syromyatnikov M.Y."/>
            <person name="Popov V.N."/>
        </authorList>
    </citation>
    <scope>NUCLEOTIDE SEQUENCE [LARGE SCALE GENOMIC DNA]</scope>
</reference>
<protein>
    <submittedName>
        <fullName evidence="1">CLUMA_CG005881, isoform A</fullName>
    </submittedName>
</protein>
<gene>
    <name evidence="1" type="ORF">CLUMA_CG005881</name>
</gene>
<name>A0A1J1HWC8_9DIPT</name>
<organism evidence="1 2">
    <name type="scientific">Clunio marinus</name>
    <dbReference type="NCBI Taxonomy" id="568069"/>
    <lineage>
        <taxon>Eukaryota</taxon>
        <taxon>Metazoa</taxon>
        <taxon>Ecdysozoa</taxon>
        <taxon>Arthropoda</taxon>
        <taxon>Hexapoda</taxon>
        <taxon>Insecta</taxon>
        <taxon>Pterygota</taxon>
        <taxon>Neoptera</taxon>
        <taxon>Endopterygota</taxon>
        <taxon>Diptera</taxon>
        <taxon>Nematocera</taxon>
        <taxon>Chironomoidea</taxon>
        <taxon>Chironomidae</taxon>
        <taxon>Clunio</taxon>
    </lineage>
</organism>
<keyword evidence="2" id="KW-1185">Reference proteome</keyword>
<evidence type="ECO:0000313" key="2">
    <source>
        <dbReference type="Proteomes" id="UP000183832"/>
    </source>
</evidence>
<accession>A0A1J1HWC8</accession>
<dbReference type="Proteomes" id="UP000183832">
    <property type="component" value="Unassembled WGS sequence"/>
</dbReference>
<dbReference type="AlphaFoldDB" id="A0A1J1HWC8"/>
<evidence type="ECO:0000313" key="1">
    <source>
        <dbReference type="EMBL" id="CRK92291.1"/>
    </source>
</evidence>
<proteinExistence type="predicted"/>